<gene>
    <name evidence="1" type="ORF">Nepgr_032669</name>
</gene>
<keyword evidence="2" id="KW-1185">Reference proteome</keyword>
<organism evidence="1 2">
    <name type="scientific">Nepenthes gracilis</name>
    <name type="common">Slender pitcher plant</name>
    <dbReference type="NCBI Taxonomy" id="150966"/>
    <lineage>
        <taxon>Eukaryota</taxon>
        <taxon>Viridiplantae</taxon>
        <taxon>Streptophyta</taxon>
        <taxon>Embryophyta</taxon>
        <taxon>Tracheophyta</taxon>
        <taxon>Spermatophyta</taxon>
        <taxon>Magnoliopsida</taxon>
        <taxon>eudicotyledons</taxon>
        <taxon>Gunneridae</taxon>
        <taxon>Pentapetalae</taxon>
        <taxon>Caryophyllales</taxon>
        <taxon>Nepenthaceae</taxon>
        <taxon>Nepenthes</taxon>
    </lineage>
</organism>
<reference evidence="1" key="1">
    <citation type="submission" date="2023-05" db="EMBL/GenBank/DDBJ databases">
        <title>Nepenthes gracilis genome sequencing.</title>
        <authorList>
            <person name="Fukushima K."/>
        </authorList>
    </citation>
    <scope>NUCLEOTIDE SEQUENCE</scope>
    <source>
        <strain evidence="1">SING2019-196</strain>
    </source>
</reference>
<comment type="caution">
    <text evidence="1">The sequence shown here is derived from an EMBL/GenBank/DDBJ whole genome shotgun (WGS) entry which is preliminary data.</text>
</comment>
<dbReference type="AlphaFoldDB" id="A0AAD3Y8H0"/>
<accession>A0AAD3Y8H0</accession>
<sequence>MLQSLTLLNQSIVIGDLCHQMQLIMQLMIQLPDQEQLGQDGLVAAEFIASMKDDVVLLPTDPVGMHTQLEAHVPSASSTIGVLTRKDK</sequence>
<name>A0AAD3Y8H0_NEPGR</name>
<evidence type="ECO:0000313" key="2">
    <source>
        <dbReference type="Proteomes" id="UP001279734"/>
    </source>
</evidence>
<dbReference type="EMBL" id="BSYO01000039">
    <property type="protein sequence ID" value="GMH30826.1"/>
    <property type="molecule type" value="Genomic_DNA"/>
</dbReference>
<evidence type="ECO:0000313" key="1">
    <source>
        <dbReference type="EMBL" id="GMH30826.1"/>
    </source>
</evidence>
<proteinExistence type="predicted"/>
<dbReference type="Proteomes" id="UP001279734">
    <property type="component" value="Unassembled WGS sequence"/>
</dbReference>
<protein>
    <submittedName>
        <fullName evidence="1">Uncharacterized protein</fullName>
    </submittedName>
</protein>